<comment type="caution">
    <text evidence="1">The sequence shown here is derived from an EMBL/GenBank/DDBJ whole genome shotgun (WGS) entry which is preliminary data.</text>
</comment>
<accession>A0ABT7YAH9</accession>
<keyword evidence="2" id="KW-1185">Reference proteome</keyword>
<evidence type="ECO:0000313" key="2">
    <source>
        <dbReference type="Proteomes" id="UP001171916"/>
    </source>
</evidence>
<gene>
    <name evidence="1" type="ORF">QVH07_05210</name>
</gene>
<evidence type="ECO:0000313" key="1">
    <source>
        <dbReference type="EMBL" id="MDN3203532.1"/>
    </source>
</evidence>
<sequence>MKNKVAIVTYVSKGTYDHNTADENQILAEILDELGIENELIPWSDKNADWSKFDFLLIKSTWDYFDHYEEFRSWLDHLEMLQIPVLNSLEILRWNSDKSYLFDVEKMGFPVISGKKLAAQSSIYKDDFEGLPFDEFVIKPLVSGGAKNTFRLDKKHVQDFLPKLNSLLEKESFLIQPFVKEVAEVGEYSLIYFNSIFSHAVLKTPAQEDFRVQHYFGGTIKAFHPDQLLLDSVQVLVDRFCQNSLYARVDGVIISGVFHLMELEMIEPYLFLVESEGARKNYKEALERRLFSQLQRSSAASP</sequence>
<proteinExistence type="predicted"/>
<dbReference type="SUPFAM" id="SSF56059">
    <property type="entry name" value="Glutathione synthetase ATP-binding domain-like"/>
    <property type="match status" value="1"/>
</dbReference>
<dbReference type="Proteomes" id="UP001171916">
    <property type="component" value="Unassembled WGS sequence"/>
</dbReference>
<dbReference type="EMBL" id="JAUEPH010000002">
    <property type="protein sequence ID" value="MDN3203532.1"/>
    <property type="molecule type" value="Genomic_DNA"/>
</dbReference>
<organism evidence="1 2">
    <name type="scientific">Algoriphagus sediminis</name>
    <dbReference type="NCBI Taxonomy" id="3057113"/>
    <lineage>
        <taxon>Bacteria</taxon>
        <taxon>Pseudomonadati</taxon>
        <taxon>Bacteroidota</taxon>
        <taxon>Cytophagia</taxon>
        <taxon>Cytophagales</taxon>
        <taxon>Cyclobacteriaceae</taxon>
        <taxon>Algoriphagus</taxon>
    </lineage>
</organism>
<protein>
    <submittedName>
        <fullName evidence="1">Glutathione synthetase</fullName>
    </submittedName>
</protein>
<name>A0ABT7YAH9_9BACT</name>
<dbReference type="InterPro" id="IPR053191">
    <property type="entry name" value="DcsG_Biosynth_Enzyme"/>
</dbReference>
<reference evidence="1" key="1">
    <citation type="submission" date="2023-06" db="EMBL/GenBank/DDBJ databases">
        <title>Robiginitalea aurantiacus sp. nov. and Algoriphagus sediminis sp. nov., isolated from coastal sediment.</title>
        <authorList>
            <person name="Zhou Z.Y."/>
            <person name="An J."/>
            <person name="Jia Y.W."/>
            <person name="Du Z.J."/>
        </authorList>
    </citation>
    <scope>NUCLEOTIDE SEQUENCE</scope>
    <source>
        <strain evidence="1">C2-7</strain>
    </source>
</reference>
<dbReference type="PANTHER" id="PTHR39217">
    <property type="match status" value="1"/>
</dbReference>
<dbReference type="RefSeq" id="WP_289999092.1">
    <property type="nucleotide sequence ID" value="NZ_JAUEPH010000002.1"/>
</dbReference>
<dbReference type="PANTHER" id="PTHR39217:SF1">
    <property type="entry name" value="GLUTATHIONE SYNTHETASE"/>
    <property type="match status" value="1"/>
</dbReference>